<dbReference type="EMBL" id="UINC01024680">
    <property type="protein sequence ID" value="SVA98802.1"/>
    <property type="molecule type" value="Genomic_DNA"/>
</dbReference>
<evidence type="ECO:0000256" key="1">
    <source>
        <dbReference type="SAM" id="MobiDB-lite"/>
    </source>
</evidence>
<organism evidence="2">
    <name type="scientific">marine metagenome</name>
    <dbReference type="NCBI Taxonomy" id="408172"/>
    <lineage>
        <taxon>unclassified sequences</taxon>
        <taxon>metagenomes</taxon>
        <taxon>ecological metagenomes</taxon>
    </lineage>
</organism>
<dbReference type="AlphaFoldDB" id="A0A382ACJ6"/>
<gene>
    <name evidence="2" type="ORF">METZ01_LOCUS151656</name>
</gene>
<name>A0A382ACJ6_9ZZZZ</name>
<reference evidence="2" key="1">
    <citation type="submission" date="2018-05" db="EMBL/GenBank/DDBJ databases">
        <authorList>
            <person name="Lanie J.A."/>
            <person name="Ng W.-L."/>
            <person name="Kazmierczak K.M."/>
            <person name="Andrzejewski T.M."/>
            <person name="Davidsen T.M."/>
            <person name="Wayne K.J."/>
            <person name="Tettelin H."/>
            <person name="Glass J.I."/>
            <person name="Rusch D."/>
            <person name="Podicherti R."/>
            <person name="Tsui H.-C.T."/>
            <person name="Winkler M.E."/>
        </authorList>
    </citation>
    <scope>NUCLEOTIDE SEQUENCE</scope>
</reference>
<sequence length="93" mass="10241">MIGGADNRDQPAYLSFDALNKIMRNVNQPQFEYEGFKAVYDANPDLAVYVKNFDQKGVTLATKVEAPSDAQIPDTDATNKVDQMAKRATANAQ</sequence>
<accession>A0A382ACJ6</accession>
<protein>
    <submittedName>
        <fullName evidence="2">Uncharacterized protein</fullName>
    </submittedName>
</protein>
<feature type="region of interest" description="Disordered" evidence="1">
    <location>
        <begin position="71"/>
        <end position="93"/>
    </location>
</feature>
<proteinExistence type="predicted"/>
<evidence type="ECO:0000313" key="2">
    <source>
        <dbReference type="EMBL" id="SVA98802.1"/>
    </source>
</evidence>